<dbReference type="Pfam" id="PF01315">
    <property type="entry name" value="Ald_Xan_dh_C"/>
    <property type="match status" value="1"/>
</dbReference>
<dbReference type="PANTHER" id="PTHR11908:SF132">
    <property type="entry name" value="ALDEHYDE OXIDASE 1-RELATED"/>
    <property type="match status" value="1"/>
</dbReference>
<dbReference type="GeneID" id="94365843"/>
<comment type="caution">
    <text evidence="4">The sequence shown here is derived from an EMBL/GenBank/DDBJ whole genome shotgun (WGS) entry which is preliminary data.</text>
</comment>
<dbReference type="Pfam" id="PF20256">
    <property type="entry name" value="MoCoBD_2"/>
    <property type="match status" value="1"/>
</dbReference>
<evidence type="ECO:0000259" key="3">
    <source>
        <dbReference type="SMART" id="SM01008"/>
    </source>
</evidence>
<feature type="domain" description="Aldehyde oxidase/xanthine dehydrogenase a/b hammerhead" evidence="3">
    <location>
        <begin position="20"/>
        <end position="140"/>
    </location>
</feature>
<evidence type="ECO:0000256" key="2">
    <source>
        <dbReference type="ARBA" id="ARBA00023002"/>
    </source>
</evidence>
<dbReference type="InterPro" id="IPR000674">
    <property type="entry name" value="Ald_Oxase/Xan_DH_a/b"/>
</dbReference>
<dbReference type="GO" id="GO:0016491">
    <property type="term" value="F:oxidoreductase activity"/>
    <property type="evidence" value="ECO:0007669"/>
    <property type="project" value="UniProtKB-KW"/>
</dbReference>
<dbReference type="InterPro" id="IPR037165">
    <property type="entry name" value="AldOxase/xan_DH_Mopterin-bd_sf"/>
</dbReference>
<dbReference type="Pfam" id="PF02738">
    <property type="entry name" value="MoCoBD_1"/>
    <property type="match status" value="1"/>
</dbReference>
<dbReference type="InterPro" id="IPR008274">
    <property type="entry name" value="AldOxase/xan_DH_MoCoBD1"/>
</dbReference>
<dbReference type="RefSeq" id="WP_109533792.1">
    <property type="nucleotide sequence ID" value="NZ_QEYD01000007.1"/>
</dbReference>
<proteinExistence type="predicted"/>
<sequence length="763" mass="81872">MRAFGQSQGVSRREDLRFLTGNGRYLDDILPEGCLHVAFLRAPVAHAVITGLDTSDAAAMPGVHAVLTAEDLKAAGVTAGLWAVLTNDRLGRKGKATHRPVLADGVIRHVGEPIAIVVADTRALAQDAVEAIMLDFDERPAHLDLAPGGATVHDSVPDNLPVEFHLGDTEAVEAAFAKAAHTTRLTVRQNRVTTVSMEPRAALAEWDGKRLHFAFNGQGVWNHKRELARVLNLDPEQVRATTPDVGGGFGMKTMQYPEQYATAQAAITLGKPVAWISDRSEAMLADNGARDLESTAELAFDADHRILAYRVETRSNIGAYNSQFGQMIQAELFSKVFTGVYDIPCATLDVQGIYTNTTPVDAYRGAGRPEAITLLERTMDMAARELGLSPFELRAKNFIAPDAFPYTTPGEMTYDVGSFARVQARAQELGDVAGFPARRAESEGKGLLRGMGFAYYIESILGEDSEGAAIEFTDTGGVKLYVGTQSNGQGHETVYAQYLADISGLPFDAIEVVQGDSDLIGRGGGTGGSRSVTVQTTATHGTAEAMVEAFAAFLEDEIEAAPFTFEDGIFSAPGSNRRLTLMEAAELARAKGRSDLLRHEKRTKLPGRSFPNGAHLCEVEIDPETGAMRLDRYLAVDDLGVLMHPQLAEGQVHGGVVQGFGQAASEDIRFDADGQLLTGSLMDYAVPRATDVPNIRFVSDPTPSKNNPIGMKGCGEAGTVGALAAVSNAALDALWSRGVRHVDMPLTPLRIWSWLNDAKDKPA</sequence>
<dbReference type="SUPFAM" id="SSF56003">
    <property type="entry name" value="Molybdenum cofactor-binding domain"/>
    <property type="match status" value="1"/>
</dbReference>
<dbReference type="GO" id="GO:0005506">
    <property type="term" value="F:iron ion binding"/>
    <property type="evidence" value="ECO:0007669"/>
    <property type="project" value="InterPro"/>
</dbReference>
<accession>A0A2U2C8S0</accession>
<dbReference type="InterPro" id="IPR046867">
    <property type="entry name" value="AldOxase/xan_DH_MoCoBD2"/>
</dbReference>
<reference evidence="4 5" key="1">
    <citation type="submission" date="2018-05" db="EMBL/GenBank/DDBJ databases">
        <title>Pararhodobacter marina sp. nov., isolated from deep-sea water of the Indian Ocean.</title>
        <authorList>
            <person name="Lai Q.Sr."/>
            <person name="Liu X."/>
            <person name="Shao Z."/>
        </authorList>
    </citation>
    <scope>NUCLEOTIDE SEQUENCE [LARGE SCALE GENOMIC DNA]</scope>
    <source>
        <strain evidence="4 5">CIC4N-9</strain>
    </source>
</reference>
<dbReference type="Proteomes" id="UP000244940">
    <property type="component" value="Unassembled WGS sequence"/>
</dbReference>
<dbReference type="SUPFAM" id="SSF54665">
    <property type="entry name" value="CO dehydrogenase molybdoprotein N-domain-like"/>
    <property type="match status" value="1"/>
</dbReference>
<gene>
    <name evidence="4" type="ORF">C4N9_13175</name>
</gene>
<protein>
    <submittedName>
        <fullName evidence="4">Xanthine dehydrogenase</fullName>
    </submittedName>
</protein>
<dbReference type="OrthoDB" id="9758509at2"/>
<dbReference type="Gene3D" id="3.90.1170.50">
    <property type="entry name" value="Aldehyde oxidase/xanthine dehydrogenase, a/b hammerhead"/>
    <property type="match status" value="1"/>
</dbReference>
<name>A0A2U2C8S0_9RHOB</name>
<dbReference type="SMART" id="SM01008">
    <property type="entry name" value="Ald_Xan_dh_C"/>
    <property type="match status" value="1"/>
</dbReference>
<evidence type="ECO:0000313" key="4">
    <source>
        <dbReference type="EMBL" id="PWE28286.1"/>
    </source>
</evidence>
<dbReference type="AlphaFoldDB" id="A0A2U2C8S0"/>
<dbReference type="InterPro" id="IPR016208">
    <property type="entry name" value="Ald_Oxase/xanthine_DH-like"/>
</dbReference>
<evidence type="ECO:0000313" key="5">
    <source>
        <dbReference type="Proteomes" id="UP000244940"/>
    </source>
</evidence>
<dbReference type="EMBL" id="QEYD01000007">
    <property type="protein sequence ID" value="PWE28286.1"/>
    <property type="molecule type" value="Genomic_DNA"/>
</dbReference>
<evidence type="ECO:0000256" key="1">
    <source>
        <dbReference type="ARBA" id="ARBA00022505"/>
    </source>
</evidence>
<keyword evidence="1" id="KW-0500">Molybdenum</keyword>
<keyword evidence="2" id="KW-0560">Oxidoreductase</keyword>
<dbReference type="InterPro" id="IPR036856">
    <property type="entry name" value="Ald_Oxase/Xan_DH_a/b_sf"/>
</dbReference>
<keyword evidence="5" id="KW-1185">Reference proteome</keyword>
<dbReference type="Gene3D" id="3.30.365.10">
    <property type="entry name" value="Aldehyde oxidase/xanthine dehydrogenase, molybdopterin binding domain"/>
    <property type="match status" value="4"/>
</dbReference>
<dbReference type="PANTHER" id="PTHR11908">
    <property type="entry name" value="XANTHINE DEHYDROGENASE"/>
    <property type="match status" value="1"/>
</dbReference>
<organism evidence="4 5">
    <name type="scientific">Pararhodobacter marinus</name>
    <dbReference type="NCBI Taxonomy" id="2184063"/>
    <lineage>
        <taxon>Bacteria</taxon>
        <taxon>Pseudomonadati</taxon>
        <taxon>Pseudomonadota</taxon>
        <taxon>Alphaproteobacteria</taxon>
        <taxon>Rhodobacterales</taxon>
        <taxon>Paracoccaceae</taxon>
        <taxon>Pararhodobacter</taxon>
    </lineage>
</organism>